<gene>
    <name evidence="2" type="ORF">NW766_000467</name>
</gene>
<evidence type="ECO:0000313" key="2">
    <source>
        <dbReference type="EMBL" id="KAJ4024235.1"/>
    </source>
</evidence>
<dbReference type="Gene3D" id="1.20.5.340">
    <property type="match status" value="1"/>
</dbReference>
<evidence type="ECO:0000256" key="1">
    <source>
        <dbReference type="SAM" id="Coils"/>
    </source>
</evidence>
<protein>
    <submittedName>
        <fullName evidence="2">Uncharacterized protein</fullName>
    </submittedName>
</protein>
<feature type="coiled-coil region" evidence="1">
    <location>
        <begin position="25"/>
        <end position="73"/>
    </location>
</feature>
<dbReference type="SUPFAM" id="SSF57997">
    <property type="entry name" value="Tropomyosin"/>
    <property type="match status" value="1"/>
</dbReference>
<sequence length="131" mass="14662">MSSTSITEQMMNGIADTVTHEIKRFEVIEQRFDNAESVLKKIEDQNASINKRLLNLETRVAKVEEELAEHTALFQNVVASIDTVPSPEPHSHQILPRQLQKVSGCFVLAGDQVLRLRIGLASGLFSAWSFD</sequence>
<evidence type="ECO:0000313" key="3">
    <source>
        <dbReference type="Proteomes" id="UP001152130"/>
    </source>
</evidence>
<accession>A0A9W8UFE4</accession>
<dbReference type="EMBL" id="JAPDHF010000001">
    <property type="protein sequence ID" value="KAJ4024235.1"/>
    <property type="molecule type" value="Genomic_DNA"/>
</dbReference>
<dbReference type="Proteomes" id="UP001152130">
    <property type="component" value="Unassembled WGS sequence"/>
</dbReference>
<keyword evidence="3" id="KW-1185">Reference proteome</keyword>
<reference evidence="2" key="1">
    <citation type="submission" date="2022-10" db="EMBL/GenBank/DDBJ databases">
        <title>Fusarium specimens isolated from Avocado Roots.</title>
        <authorList>
            <person name="Stajich J."/>
            <person name="Roper C."/>
            <person name="Heimlech-Rivalta G."/>
        </authorList>
    </citation>
    <scope>NUCLEOTIDE SEQUENCE</scope>
    <source>
        <strain evidence="2">CF00143</strain>
    </source>
</reference>
<comment type="caution">
    <text evidence="2">The sequence shown here is derived from an EMBL/GenBank/DDBJ whole genome shotgun (WGS) entry which is preliminary data.</text>
</comment>
<dbReference type="AlphaFoldDB" id="A0A9W8UFE4"/>
<keyword evidence="1" id="KW-0175">Coiled coil</keyword>
<proteinExistence type="predicted"/>
<name>A0A9W8UFE4_9HYPO</name>
<organism evidence="2 3">
    <name type="scientific">Fusarium irregulare</name>
    <dbReference type="NCBI Taxonomy" id="2494466"/>
    <lineage>
        <taxon>Eukaryota</taxon>
        <taxon>Fungi</taxon>
        <taxon>Dikarya</taxon>
        <taxon>Ascomycota</taxon>
        <taxon>Pezizomycotina</taxon>
        <taxon>Sordariomycetes</taxon>
        <taxon>Hypocreomycetidae</taxon>
        <taxon>Hypocreales</taxon>
        <taxon>Nectriaceae</taxon>
        <taxon>Fusarium</taxon>
        <taxon>Fusarium incarnatum-equiseti species complex</taxon>
    </lineage>
</organism>